<dbReference type="OrthoDB" id="432719at2759"/>
<sequence>MVCLLDGGSFPSVVCCNSARHRYWFVVRPSCFWGGRAETVASMVNSIGKHKFHAGLKPEEKADLIKALQKACTFCCYGGRWCQRCSCTAAACIFAGGSLS</sequence>
<accession>A0A8T2V8U3</accession>
<organism evidence="1 2">
    <name type="scientific">Ceratopteris richardii</name>
    <name type="common">Triangle waterfern</name>
    <dbReference type="NCBI Taxonomy" id="49495"/>
    <lineage>
        <taxon>Eukaryota</taxon>
        <taxon>Viridiplantae</taxon>
        <taxon>Streptophyta</taxon>
        <taxon>Embryophyta</taxon>
        <taxon>Tracheophyta</taxon>
        <taxon>Polypodiopsida</taxon>
        <taxon>Polypodiidae</taxon>
        <taxon>Polypodiales</taxon>
        <taxon>Pteridineae</taxon>
        <taxon>Pteridaceae</taxon>
        <taxon>Parkerioideae</taxon>
        <taxon>Ceratopteris</taxon>
    </lineage>
</organism>
<dbReference type="AlphaFoldDB" id="A0A8T2V8U3"/>
<dbReference type="EMBL" id="CM035407">
    <property type="protein sequence ID" value="KAH7443802.1"/>
    <property type="molecule type" value="Genomic_DNA"/>
</dbReference>
<gene>
    <name evidence="1" type="ORF">KP509_02G051500</name>
</gene>
<proteinExistence type="predicted"/>
<protein>
    <submittedName>
        <fullName evidence="1">Uncharacterized protein</fullName>
    </submittedName>
</protein>
<evidence type="ECO:0000313" key="1">
    <source>
        <dbReference type="EMBL" id="KAH7443802.1"/>
    </source>
</evidence>
<name>A0A8T2V8U3_CERRI</name>
<dbReference type="Proteomes" id="UP000825935">
    <property type="component" value="Chromosome 2"/>
</dbReference>
<keyword evidence="2" id="KW-1185">Reference proteome</keyword>
<reference evidence="1" key="1">
    <citation type="submission" date="2021-08" db="EMBL/GenBank/DDBJ databases">
        <title>WGS assembly of Ceratopteris richardii.</title>
        <authorList>
            <person name="Marchant D.B."/>
            <person name="Chen G."/>
            <person name="Jenkins J."/>
            <person name="Shu S."/>
            <person name="Leebens-Mack J."/>
            <person name="Grimwood J."/>
            <person name="Schmutz J."/>
            <person name="Soltis P."/>
            <person name="Soltis D."/>
            <person name="Chen Z.-H."/>
        </authorList>
    </citation>
    <scope>NUCLEOTIDE SEQUENCE</scope>
    <source>
        <strain evidence="1">Whitten #5841</strain>
        <tissue evidence="1">Leaf</tissue>
    </source>
</reference>
<comment type="caution">
    <text evidence="1">The sequence shown here is derived from an EMBL/GenBank/DDBJ whole genome shotgun (WGS) entry which is preliminary data.</text>
</comment>
<evidence type="ECO:0000313" key="2">
    <source>
        <dbReference type="Proteomes" id="UP000825935"/>
    </source>
</evidence>